<accession>A0A927QN14</accession>
<dbReference type="Proteomes" id="UP000661025">
    <property type="component" value="Unassembled WGS sequence"/>
</dbReference>
<evidence type="ECO:0000313" key="2">
    <source>
        <dbReference type="EMBL" id="MBD9727497.1"/>
    </source>
</evidence>
<reference evidence="2" key="1">
    <citation type="submission" date="2020-09" db="EMBL/GenBank/DDBJ databases">
        <title>Streptomyces canutascabiei sp. nov., which causes potato common scab and is distributed across the world.</title>
        <authorList>
            <person name="Nguyen H.P."/>
            <person name="Weisberg A.J."/>
            <person name="Chang J.H."/>
            <person name="Clarke C.R."/>
        </authorList>
    </citation>
    <scope>NUCLEOTIDE SEQUENCE</scope>
    <source>
        <strain evidence="2">ID-01-6.2a</strain>
    </source>
</reference>
<comment type="caution">
    <text evidence="2">The sequence shown here is derived from an EMBL/GenBank/DDBJ whole genome shotgun (WGS) entry which is preliminary data.</text>
</comment>
<dbReference type="EMBL" id="JACYXT010000015">
    <property type="protein sequence ID" value="MBD9727497.1"/>
    <property type="molecule type" value="Genomic_DNA"/>
</dbReference>
<name>A0A927QN14_9ACTN</name>
<protein>
    <submittedName>
        <fullName evidence="2">Uncharacterized protein</fullName>
    </submittedName>
</protein>
<sequence length="79" mass="8314">MREFAAQWVDLVQGGDVDRHICLGVEDAPADRFALFVDGGQGPAVEVLGSRSTTKPSRAAHAGTHSKPTAIAREAADVE</sequence>
<evidence type="ECO:0000313" key="3">
    <source>
        <dbReference type="Proteomes" id="UP000661025"/>
    </source>
</evidence>
<feature type="region of interest" description="Disordered" evidence="1">
    <location>
        <begin position="51"/>
        <end position="79"/>
    </location>
</feature>
<gene>
    <name evidence="2" type="ORF">IHE70_30765</name>
</gene>
<dbReference type="AlphaFoldDB" id="A0A927QN14"/>
<organism evidence="2 3">
    <name type="scientific">Streptomyces caniscabiei</name>
    <dbReference type="NCBI Taxonomy" id="2746961"/>
    <lineage>
        <taxon>Bacteria</taxon>
        <taxon>Bacillati</taxon>
        <taxon>Actinomycetota</taxon>
        <taxon>Actinomycetes</taxon>
        <taxon>Kitasatosporales</taxon>
        <taxon>Streptomycetaceae</taxon>
        <taxon>Streptomyces</taxon>
    </lineage>
</organism>
<proteinExistence type="predicted"/>
<evidence type="ECO:0000256" key="1">
    <source>
        <dbReference type="SAM" id="MobiDB-lite"/>
    </source>
</evidence>